<evidence type="ECO:0000256" key="1">
    <source>
        <dbReference type="ARBA" id="ARBA00022679"/>
    </source>
</evidence>
<comment type="caution">
    <text evidence="2">The sequence shown here is derived from an EMBL/GenBank/DDBJ whole genome shotgun (WGS) entry which is preliminary data.</text>
</comment>
<evidence type="ECO:0000313" key="2">
    <source>
        <dbReference type="EMBL" id="GAA1410041.1"/>
    </source>
</evidence>
<dbReference type="EMBL" id="BAAAKJ010000379">
    <property type="protein sequence ID" value="GAA1410041.1"/>
    <property type="molecule type" value="Genomic_DNA"/>
</dbReference>
<dbReference type="InterPro" id="IPR023213">
    <property type="entry name" value="CAT-like_dom_sf"/>
</dbReference>
<dbReference type="PANTHER" id="PTHR31642:SF310">
    <property type="entry name" value="FATTY ALCOHOL:CAFFEOYL-COA ACYLTRANSFERASE"/>
    <property type="match status" value="1"/>
</dbReference>
<name>A0ABN1YHI1_9ACTN</name>
<proteinExistence type="predicted"/>
<accession>A0ABN1YHI1</accession>
<evidence type="ECO:0000313" key="3">
    <source>
        <dbReference type="Proteomes" id="UP001499863"/>
    </source>
</evidence>
<organism evidence="2 3">
    <name type="scientific">Kitasatospora putterlickiae</name>
    <dbReference type="NCBI Taxonomy" id="221725"/>
    <lineage>
        <taxon>Bacteria</taxon>
        <taxon>Bacillati</taxon>
        <taxon>Actinomycetota</taxon>
        <taxon>Actinomycetes</taxon>
        <taxon>Kitasatosporales</taxon>
        <taxon>Streptomycetaceae</taxon>
        <taxon>Kitasatospora</taxon>
    </lineage>
</organism>
<gene>
    <name evidence="2" type="ORF">GCM10009639_60730</name>
</gene>
<keyword evidence="1" id="KW-0808">Transferase</keyword>
<keyword evidence="3" id="KW-1185">Reference proteome</keyword>
<dbReference type="Pfam" id="PF02458">
    <property type="entry name" value="Transferase"/>
    <property type="match status" value="1"/>
</dbReference>
<reference evidence="2 3" key="1">
    <citation type="journal article" date="2019" name="Int. J. Syst. Evol. Microbiol.">
        <title>The Global Catalogue of Microorganisms (GCM) 10K type strain sequencing project: providing services to taxonomists for standard genome sequencing and annotation.</title>
        <authorList>
            <consortium name="The Broad Institute Genomics Platform"/>
            <consortium name="The Broad Institute Genome Sequencing Center for Infectious Disease"/>
            <person name="Wu L."/>
            <person name="Ma J."/>
        </authorList>
    </citation>
    <scope>NUCLEOTIDE SEQUENCE [LARGE SCALE GENOMIC DNA]</scope>
    <source>
        <strain evidence="2 3">JCM 12393</strain>
    </source>
</reference>
<protein>
    <submittedName>
        <fullName evidence="2">Uncharacterized protein</fullName>
    </submittedName>
</protein>
<dbReference type="InterPro" id="IPR050317">
    <property type="entry name" value="Plant_Fungal_Acyltransferase"/>
</dbReference>
<sequence length="318" mass="34633">MTRTGDGGTVLGCSWHHAIGDLHSFALLLRAWSAAVEGEELPKAELVEDQDALLDRVLPAEDCGRPGFRVPGPEERAALDREVAAGPRANRIVQLYFADAEIARMREEFGAAAGHWVSSADAVCAHVTHTLRELDGDRENRWLTVPVNARRPLGLPDSLVGNLLGDIHLPYAPEDGPAALAGALRTAVRGYVEEHLNLRANLRFLAELGRPGLGACVPLGFDPRQRRITFSNWSRFGLYDATFQGQRPVFFSPAANYPIPWVCWTVEGFGGTGLLTTAALPARLAARLRGTEGRAALHRYRDPSDELPDLLAAVTRVL</sequence>
<dbReference type="Gene3D" id="3.30.559.10">
    <property type="entry name" value="Chloramphenicol acetyltransferase-like domain"/>
    <property type="match status" value="2"/>
</dbReference>
<dbReference type="Proteomes" id="UP001499863">
    <property type="component" value="Unassembled WGS sequence"/>
</dbReference>
<dbReference type="PANTHER" id="PTHR31642">
    <property type="entry name" value="TRICHOTHECENE 3-O-ACETYLTRANSFERASE"/>
    <property type="match status" value="1"/>
</dbReference>